<dbReference type="Proteomes" id="UP000518266">
    <property type="component" value="Unassembled WGS sequence"/>
</dbReference>
<feature type="region of interest" description="Disordered" evidence="1">
    <location>
        <begin position="1"/>
        <end position="28"/>
    </location>
</feature>
<evidence type="ECO:0000313" key="2">
    <source>
        <dbReference type="EMBL" id="KAF3845432.1"/>
    </source>
</evidence>
<sequence length="67" mass="7642">MPGQRVSARFSSDIKQKNEASLENGGCENTKKSISWAFFKRAKSHNTAPKSLNAFYHRAKLKTKKRE</sequence>
<reference evidence="2 3" key="1">
    <citation type="submission" date="2020-03" db="EMBL/GenBank/DDBJ databases">
        <title>Dissostichus mawsoni Genome sequencing and assembly.</title>
        <authorList>
            <person name="Park H."/>
        </authorList>
    </citation>
    <scope>NUCLEOTIDE SEQUENCE [LARGE SCALE GENOMIC DNA]</scope>
    <source>
        <strain evidence="2">DM0001</strain>
        <tissue evidence="2">Muscle</tissue>
    </source>
</reference>
<accession>A0A7J5Y7L4</accession>
<name>A0A7J5Y7L4_DISMA</name>
<evidence type="ECO:0000256" key="1">
    <source>
        <dbReference type="SAM" id="MobiDB-lite"/>
    </source>
</evidence>
<protein>
    <submittedName>
        <fullName evidence="2">Uncharacterized protein</fullName>
    </submittedName>
</protein>
<evidence type="ECO:0000313" key="3">
    <source>
        <dbReference type="Proteomes" id="UP000518266"/>
    </source>
</evidence>
<comment type="caution">
    <text evidence="2">The sequence shown here is derived from an EMBL/GenBank/DDBJ whole genome shotgun (WGS) entry which is preliminary data.</text>
</comment>
<dbReference type="AlphaFoldDB" id="A0A7J5Y7L4"/>
<gene>
    <name evidence="2" type="ORF">F7725_008595</name>
</gene>
<dbReference type="EMBL" id="JAAKFY010000015">
    <property type="protein sequence ID" value="KAF3845432.1"/>
    <property type="molecule type" value="Genomic_DNA"/>
</dbReference>
<keyword evidence="3" id="KW-1185">Reference proteome</keyword>
<proteinExistence type="predicted"/>
<organism evidence="2 3">
    <name type="scientific">Dissostichus mawsoni</name>
    <name type="common">Antarctic cod</name>
    <dbReference type="NCBI Taxonomy" id="36200"/>
    <lineage>
        <taxon>Eukaryota</taxon>
        <taxon>Metazoa</taxon>
        <taxon>Chordata</taxon>
        <taxon>Craniata</taxon>
        <taxon>Vertebrata</taxon>
        <taxon>Euteleostomi</taxon>
        <taxon>Actinopterygii</taxon>
        <taxon>Neopterygii</taxon>
        <taxon>Teleostei</taxon>
        <taxon>Neoteleostei</taxon>
        <taxon>Acanthomorphata</taxon>
        <taxon>Eupercaria</taxon>
        <taxon>Perciformes</taxon>
        <taxon>Notothenioidei</taxon>
        <taxon>Nototheniidae</taxon>
        <taxon>Dissostichus</taxon>
    </lineage>
</organism>
<feature type="non-terminal residue" evidence="2">
    <location>
        <position position="67"/>
    </location>
</feature>